<evidence type="ECO:0000313" key="3">
    <source>
        <dbReference type="RefSeq" id="XP_018494248.1"/>
    </source>
</evidence>
<sequence length="163" mass="17964">MRTSSDCCLFLFLWSLVLLIVAQENERSFGGARVQCYTCDVDFSSDKYDSNNSCLVGIGNKDTASCSTNSNWCKVEVARLNGVLVQFSRKCADSCAPNCNEKGFGLNRETCTYCCRKNPSCGENRRQFEPFLYGGTSSASGTPVSVEGILSVLYISMNSKMKR</sequence>
<dbReference type="RefSeq" id="XP_018494248.1">
    <property type="nucleotide sequence ID" value="XM_018638732.1"/>
</dbReference>
<dbReference type="AlphaFoldDB" id="A0AAJ7P9A9"/>
<keyword evidence="2" id="KW-1185">Reference proteome</keyword>
<accession>A0AAJ7P9A9</accession>
<dbReference type="KEGG" id="goe:108863631"/>
<reference evidence="3" key="1">
    <citation type="submission" date="2025-08" db="UniProtKB">
        <authorList>
            <consortium name="RefSeq"/>
        </authorList>
    </citation>
    <scope>IDENTIFICATION</scope>
</reference>
<feature type="chain" id="PRO_5042620110" evidence="1">
    <location>
        <begin position="23"/>
        <end position="163"/>
    </location>
</feature>
<evidence type="ECO:0000256" key="1">
    <source>
        <dbReference type="SAM" id="SignalP"/>
    </source>
</evidence>
<dbReference type="Proteomes" id="UP000694867">
    <property type="component" value="Unplaced"/>
</dbReference>
<proteinExistence type="predicted"/>
<name>A0AAJ7P9A9_9ACAR</name>
<dbReference type="GeneID" id="108863631"/>
<feature type="signal peptide" evidence="1">
    <location>
        <begin position="1"/>
        <end position="22"/>
    </location>
</feature>
<dbReference type="CDD" id="cd00117">
    <property type="entry name" value="TFP"/>
    <property type="match status" value="1"/>
</dbReference>
<keyword evidence="1" id="KW-0732">Signal</keyword>
<gene>
    <name evidence="3" type="primary">LOC108863631</name>
</gene>
<evidence type="ECO:0000313" key="2">
    <source>
        <dbReference type="Proteomes" id="UP000694867"/>
    </source>
</evidence>
<organism evidence="2 3">
    <name type="scientific">Galendromus occidentalis</name>
    <name type="common">western predatory mite</name>
    <dbReference type="NCBI Taxonomy" id="34638"/>
    <lineage>
        <taxon>Eukaryota</taxon>
        <taxon>Metazoa</taxon>
        <taxon>Ecdysozoa</taxon>
        <taxon>Arthropoda</taxon>
        <taxon>Chelicerata</taxon>
        <taxon>Arachnida</taxon>
        <taxon>Acari</taxon>
        <taxon>Parasitiformes</taxon>
        <taxon>Mesostigmata</taxon>
        <taxon>Gamasina</taxon>
        <taxon>Phytoseioidea</taxon>
        <taxon>Phytoseiidae</taxon>
        <taxon>Typhlodrominae</taxon>
        <taxon>Galendromus</taxon>
    </lineage>
</organism>
<protein>
    <submittedName>
        <fullName evidence="3">Uncharacterized protein LOC108863631</fullName>
    </submittedName>
</protein>